<dbReference type="InterPro" id="IPR050271">
    <property type="entry name" value="UDP-glycosyltransferase"/>
</dbReference>
<sequence>MTVMRMIIEYREKQDVEFKAAVNKAEKVVIMAFGSIANAPDMPDTWKDAFLAAFAHFPHVQFVLRYSEDDLKERAPPNVLFSKWIPQSDLLQHPKTAAFISHAGYNSLQEAINAGKPIITIPLFGDQPRNGRIAEKHGLGYLVPKGEVSAENLIRALEAVLNDERYTVAARRMNAMLEKKPVQPGTLLVRWTEFLAEFQQLENLVPYGTKLGFVQYHNLDVLFVLFSLVALVLLVVFQVLKLVYRVARWALRRSAKVKTH</sequence>
<keyword evidence="6" id="KW-0472">Membrane</keyword>
<organism evidence="7 8">
    <name type="scientific">Steinernema glaseri</name>
    <dbReference type="NCBI Taxonomy" id="37863"/>
    <lineage>
        <taxon>Eukaryota</taxon>
        <taxon>Metazoa</taxon>
        <taxon>Ecdysozoa</taxon>
        <taxon>Nematoda</taxon>
        <taxon>Chromadorea</taxon>
        <taxon>Rhabditida</taxon>
        <taxon>Tylenchina</taxon>
        <taxon>Panagrolaimomorpha</taxon>
        <taxon>Strongyloidoidea</taxon>
        <taxon>Steinernematidae</taxon>
        <taxon>Steinernema</taxon>
    </lineage>
</organism>
<accession>A0A1I7Z2H8</accession>
<evidence type="ECO:0000256" key="6">
    <source>
        <dbReference type="RuleBase" id="RU362059"/>
    </source>
</evidence>
<dbReference type="GO" id="GO:0016020">
    <property type="term" value="C:membrane"/>
    <property type="evidence" value="ECO:0007669"/>
    <property type="project" value="UniProtKB-SubCell"/>
</dbReference>
<comment type="catalytic activity">
    <reaction evidence="4 6">
        <text>glucuronate acceptor + UDP-alpha-D-glucuronate = acceptor beta-D-glucuronoside + UDP + H(+)</text>
        <dbReference type="Rhea" id="RHEA:21032"/>
        <dbReference type="ChEBI" id="CHEBI:15378"/>
        <dbReference type="ChEBI" id="CHEBI:58052"/>
        <dbReference type="ChEBI" id="CHEBI:58223"/>
        <dbReference type="ChEBI" id="CHEBI:132367"/>
        <dbReference type="ChEBI" id="CHEBI:132368"/>
        <dbReference type="EC" id="2.4.1.17"/>
    </reaction>
</comment>
<keyword evidence="3 5" id="KW-0808">Transferase</keyword>
<dbReference type="PANTHER" id="PTHR48043">
    <property type="entry name" value="EG:EG0003.4 PROTEIN-RELATED"/>
    <property type="match status" value="1"/>
</dbReference>
<reference evidence="8" key="1">
    <citation type="submission" date="2016-11" db="UniProtKB">
        <authorList>
            <consortium name="WormBaseParasite"/>
        </authorList>
    </citation>
    <scope>IDENTIFICATION</scope>
</reference>
<dbReference type="InterPro" id="IPR002213">
    <property type="entry name" value="UDP_glucos_trans"/>
</dbReference>
<dbReference type="InterPro" id="IPR035595">
    <property type="entry name" value="UDP_glycos_trans_CS"/>
</dbReference>
<dbReference type="AlphaFoldDB" id="A0A1I7Z2H8"/>
<keyword evidence="2 5" id="KW-0328">Glycosyltransferase</keyword>
<evidence type="ECO:0000256" key="1">
    <source>
        <dbReference type="ARBA" id="ARBA00009995"/>
    </source>
</evidence>
<dbReference type="Gene3D" id="3.40.50.2000">
    <property type="entry name" value="Glycogen Phosphorylase B"/>
    <property type="match status" value="1"/>
</dbReference>
<comment type="similarity">
    <text evidence="1 5">Belongs to the UDP-glycosyltransferase family.</text>
</comment>
<protein>
    <recommendedName>
        <fullName evidence="6">UDP-glucuronosyltransferase</fullName>
        <ecNumber evidence="6">2.4.1.17</ecNumber>
    </recommendedName>
</protein>
<dbReference type="FunFam" id="3.40.50.2000:FF:000021">
    <property type="entry name" value="UDP-glucuronosyltransferase"/>
    <property type="match status" value="1"/>
</dbReference>
<keyword evidence="6" id="KW-1133">Transmembrane helix</keyword>
<name>A0A1I7Z2H8_9BILA</name>
<evidence type="ECO:0000256" key="2">
    <source>
        <dbReference type="ARBA" id="ARBA00022676"/>
    </source>
</evidence>
<proteinExistence type="inferred from homology"/>
<evidence type="ECO:0000313" key="8">
    <source>
        <dbReference type="WBParaSite" id="L893_g22107.t1"/>
    </source>
</evidence>
<keyword evidence="6" id="KW-0812">Transmembrane</keyword>
<dbReference type="EC" id="2.4.1.17" evidence="6"/>
<dbReference type="PROSITE" id="PS00375">
    <property type="entry name" value="UDPGT"/>
    <property type="match status" value="1"/>
</dbReference>
<dbReference type="Pfam" id="PF00201">
    <property type="entry name" value="UDPGT"/>
    <property type="match status" value="1"/>
</dbReference>
<evidence type="ECO:0000313" key="7">
    <source>
        <dbReference type="Proteomes" id="UP000095287"/>
    </source>
</evidence>
<dbReference type="SUPFAM" id="SSF53756">
    <property type="entry name" value="UDP-Glycosyltransferase/glycogen phosphorylase"/>
    <property type="match status" value="1"/>
</dbReference>
<dbReference type="CDD" id="cd03784">
    <property type="entry name" value="GT1_Gtf-like"/>
    <property type="match status" value="1"/>
</dbReference>
<dbReference type="Proteomes" id="UP000095287">
    <property type="component" value="Unplaced"/>
</dbReference>
<evidence type="ECO:0000256" key="4">
    <source>
        <dbReference type="ARBA" id="ARBA00047475"/>
    </source>
</evidence>
<keyword evidence="7" id="KW-1185">Reference proteome</keyword>
<dbReference type="PANTHER" id="PTHR48043:SF145">
    <property type="entry name" value="FI06409P-RELATED"/>
    <property type="match status" value="1"/>
</dbReference>
<dbReference type="WBParaSite" id="L893_g22107.t1">
    <property type="protein sequence ID" value="L893_g22107.t1"/>
    <property type="gene ID" value="L893_g22107"/>
</dbReference>
<dbReference type="GO" id="GO:0015020">
    <property type="term" value="F:glucuronosyltransferase activity"/>
    <property type="evidence" value="ECO:0007669"/>
    <property type="project" value="UniProtKB-EC"/>
</dbReference>
<comment type="subcellular location">
    <subcellularLocation>
        <location evidence="6">Membrane</location>
        <topology evidence="6">Single-pass membrane protein</topology>
    </subcellularLocation>
</comment>
<evidence type="ECO:0000256" key="3">
    <source>
        <dbReference type="ARBA" id="ARBA00022679"/>
    </source>
</evidence>
<evidence type="ECO:0000256" key="5">
    <source>
        <dbReference type="RuleBase" id="RU003718"/>
    </source>
</evidence>
<feature type="transmembrane region" description="Helical" evidence="6">
    <location>
        <begin position="221"/>
        <end position="244"/>
    </location>
</feature>